<dbReference type="InterPro" id="IPR008969">
    <property type="entry name" value="CarboxyPept-like_regulatory"/>
</dbReference>
<comment type="caution">
    <text evidence="1">The sequence shown here is derived from an EMBL/GenBank/DDBJ whole genome shotgun (WGS) entry which is preliminary data.</text>
</comment>
<organism evidence="1 2">
    <name type="scientific">Pedobacter planticolens</name>
    <dbReference type="NCBI Taxonomy" id="2679964"/>
    <lineage>
        <taxon>Bacteria</taxon>
        <taxon>Pseudomonadati</taxon>
        <taxon>Bacteroidota</taxon>
        <taxon>Sphingobacteriia</taxon>
        <taxon>Sphingobacteriales</taxon>
        <taxon>Sphingobacteriaceae</taxon>
        <taxon>Pedobacter</taxon>
    </lineage>
</organism>
<sequence>MKISTLLLFIFLFSFSGIYGQTRIIYEKVIDEHLETIPAVWIQNSDSIILAKTDLQGKFKVEISLKETKLIVSGLGYEWTTIQLPQECGNLEIILLLSSTYDFMSFRKIDRQRRKQFKKLTFLHNEAYKKGLFLNMEPCYKQEFIPIRSRSNKFRKDKQN</sequence>
<reference evidence="1" key="1">
    <citation type="submission" date="2019-11" db="EMBL/GenBank/DDBJ databases">
        <title>Description of Pedobacter sp. LMG 31464T.</title>
        <authorList>
            <person name="Carlier A."/>
            <person name="Qi S."/>
            <person name="Vandamme P."/>
        </authorList>
    </citation>
    <scope>NUCLEOTIDE SEQUENCE</scope>
    <source>
        <strain evidence="1">LMG 31464</strain>
    </source>
</reference>
<evidence type="ECO:0008006" key="3">
    <source>
        <dbReference type="Google" id="ProtNLM"/>
    </source>
</evidence>
<dbReference type="RefSeq" id="WP_182922037.1">
    <property type="nucleotide sequence ID" value="NZ_WNXD01000001.1"/>
</dbReference>
<protein>
    <recommendedName>
        <fullName evidence="3">CarboxypepD_reg-like domain-containing protein</fullName>
    </recommendedName>
</protein>
<dbReference type="Proteomes" id="UP000601055">
    <property type="component" value="Unassembled WGS sequence"/>
</dbReference>
<evidence type="ECO:0000313" key="2">
    <source>
        <dbReference type="Proteomes" id="UP000601055"/>
    </source>
</evidence>
<dbReference type="EMBL" id="WNXD01000001">
    <property type="protein sequence ID" value="MBB2145387.1"/>
    <property type="molecule type" value="Genomic_DNA"/>
</dbReference>
<keyword evidence="2" id="KW-1185">Reference proteome</keyword>
<name>A0A923E0S9_9SPHI</name>
<dbReference type="SUPFAM" id="SSF49464">
    <property type="entry name" value="Carboxypeptidase regulatory domain-like"/>
    <property type="match status" value="1"/>
</dbReference>
<accession>A0A923E0S9</accession>
<evidence type="ECO:0000313" key="1">
    <source>
        <dbReference type="EMBL" id="MBB2145387.1"/>
    </source>
</evidence>
<dbReference type="AlphaFoldDB" id="A0A923E0S9"/>
<proteinExistence type="predicted"/>
<gene>
    <name evidence="1" type="ORF">GM921_07825</name>
</gene>